<gene>
    <name evidence="2" type="ORF">FK219_012000</name>
</gene>
<keyword evidence="1" id="KW-0732">Signal</keyword>
<evidence type="ECO:0000313" key="2">
    <source>
        <dbReference type="EMBL" id="NHF63946.1"/>
    </source>
</evidence>
<proteinExistence type="predicted"/>
<name>A0A9E5MLE2_9MICO</name>
<feature type="signal peptide" evidence="1">
    <location>
        <begin position="1"/>
        <end position="28"/>
    </location>
</feature>
<evidence type="ECO:0000256" key="1">
    <source>
        <dbReference type="SAM" id="SignalP"/>
    </source>
</evidence>
<comment type="caution">
    <text evidence="2">The sequence shown here is derived from an EMBL/GenBank/DDBJ whole genome shotgun (WGS) entry which is preliminary data.</text>
</comment>
<organism evidence="2 3">
    <name type="scientific">Microcella pacifica</name>
    <dbReference type="NCBI Taxonomy" id="2591847"/>
    <lineage>
        <taxon>Bacteria</taxon>
        <taxon>Bacillati</taxon>
        <taxon>Actinomycetota</taxon>
        <taxon>Actinomycetes</taxon>
        <taxon>Micrococcales</taxon>
        <taxon>Microbacteriaceae</taxon>
        <taxon>Microcella</taxon>
    </lineage>
</organism>
<evidence type="ECO:0000313" key="3">
    <source>
        <dbReference type="Proteomes" id="UP000818266"/>
    </source>
</evidence>
<dbReference type="PROSITE" id="PS51257">
    <property type="entry name" value="PROKAR_LIPOPROTEIN"/>
    <property type="match status" value="1"/>
</dbReference>
<dbReference type="EMBL" id="VIKT02000026">
    <property type="protein sequence ID" value="NHF63946.1"/>
    <property type="molecule type" value="Genomic_DNA"/>
</dbReference>
<feature type="chain" id="PRO_5039336973" evidence="1">
    <location>
        <begin position="29"/>
        <end position="219"/>
    </location>
</feature>
<keyword evidence="3" id="KW-1185">Reference proteome</keyword>
<reference evidence="2 3" key="1">
    <citation type="submission" date="2020-03" db="EMBL/GenBank/DDBJ databases">
        <title>Chryseoglobus sp. isolated from a deep-sea seamount.</title>
        <authorList>
            <person name="Zhang D.-C."/>
        </authorList>
    </citation>
    <scope>NUCLEOTIDE SEQUENCE [LARGE SCALE GENOMIC DNA]</scope>
    <source>
        <strain evidence="2 3">KN1116</strain>
    </source>
</reference>
<protein>
    <submittedName>
        <fullName evidence="2">Uncharacterized protein</fullName>
    </submittedName>
</protein>
<dbReference type="AlphaFoldDB" id="A0A9E5MLE2"/>
<sequence length="219" mass="23264">MTARTGAVGMLAVALGALLAGCAPSPTAQLDLDDVATERHERLEGRVEVLLESHAEYLLSRWPSVQLPEHDVEAWLEPGQWQLVFARCIYEATGLTDVPTEQTDGARALDLATYSCESRFPPPSLAVNDPGPIEVAWVTEYVRVGLPSCLRRSGVHAPPVPEGPFAIVSGGVTPGWDPYAAARGNAAERARLSALCPHPSTLLESVPRLPTGESDAAGP</sequence>
<dbReference type="Proteomes" id="UP000818266">
    <property type="component" value="Unassembled WGS sequence"/>
</dbReference>
<dbReference type="RefSeq" id="WP_152584154.1">
    <property type="nucleotide sequence ID" value="NZ_JAVJPO010000015.1"/>
</dbReference>
<accession>A0A9E5MLE2</accession>
<dbReference type="OrthoDB" id="5116820at2"/>